<dbReference type="Proteomes" id="UP001321186">
    <property type="component" value="Unassembled WGS sequence"/>
</dbReference>
<comment type="caution">
    <text evidence="3">The sequence shown here is derived from an EMBL/GenBank/DDBJ whole genome shotgun (WGS) entry which is preliminary data.</text>
</comment>
<evidence type="ECO:0000313" key="4">
    <source>
        <dbReference type="Proteomes" id="UP001321186"/>
    </source>
</evidence>
<proteinExistence type="predicted"/>
<dbReference type="Pfam" id="PF06439">
    <property type="entry name" value="3keto-disac_hyd"/>
    <property type="match status" value="1"/>
</dbReference>
<evidence type="ECO:0000259" key="2">
    <source>
        <dbReference type="Pfam" id="PF06439"/>
    </source>
</evidence>
<protein>
    <submittedName>
        <fullName evidence="3">DUF1080 domain-containing protein</fullName>
    </submittedName>
</protein>
<keyword evidence="1" id="KW-0732">Signal</keyword>
<feature type="domain" description="3-keto-alpha-glucoside-1,2-lyase/3-keto-2-hydroxy-glucal hydratase" evidence="2">
    <location>
        <begin position="147"/>
        <end position="313"/>
    </location>
</feature>
<organism evidence="3 4">
    <name type="scientific">Aquirufa ecclesiirivi</name>
    <dbReference type="NCBI Taxonomy" id="2715124"/>
    <lineage>
        <taxon>Bacteria</taxon>
        <taxon>Pseudomonadati</taxon>
        <taxon>Bacteroidota</taxon>
        <taxon>Cytophagia</taxon>
        <taxon>Cytophagales</taxon>
        <taxon>Flectobacillaceae</taxon>
        <taxon>Aquirufa</taxon>
    </lineage>
</organism>
<dbReference type="InterPro" id="IPR010496">
    <property type="entry name" value="AL/BT2_dom"/>
</dbReference>
<name>A0ABT4JCL0_9BACT</name>
<reference evidence="3 4" key="1">
    <citation type="submission" date="2020-03" db="EMBL/GenBank/DDBJ databases">
        <authorList>
            <person name="Pitt A."/>
            <person name="Hahn M.W."/>
        </authorList>
    </citation>
    <scope>NUCLEOTIDE SEQUENCE [LARGE SCALE GENOMIC DNA]</scope>
    <source>
        <strain evidence="3 4">5A-MARBSE</strain>
    </source>
</reference>
<gene>
    <name evidence="3" type="ORF">G9H61_01065</name>
</gene>
<evidence type="ECO:0000256" key="1">
    <source>
        <dbReference type="SAM" id="SignalP"/>
    </source>
</evidence>
<evidence type="ECO:0000313" key="3">
    <source>
        <dbReference type="EMBL" id="MCZ2474019.1"/>
    </source>
</evidence>
<feature type="signal peptide" evidence="1">
    <location>
        <begin position="1"/>
        <end position="26"/>
    </location>
</feature>
<accession>A0ABT4JCL0</accession>
<dbReference type="EMBL" id="JAANOH010000001">
    <property type="protein sequence ID" value="MCZ2474019.1"/>
    <property type="molecule type" value="Genomic_DNA"/>
</dbReference>
<dbReference type="RefSeq" id="WP_269009236.1">
    <property type="nucleotide sequence ID" value="NZ_JAANOH010000001.1"/>
</dbReference>
<keyword evidence="4" id="KW-1185">Reference proteome</keyword>
<sequence>MKQRFISFIKTSFLLSIVSLSFSTLAQVPAGHSVIEGRWDITITKRNVTTPAWLEVTHSGLKTLTGHFVGDGGSSRPISKVNFANNIISFSIPPQWENSEKDLMLEAELKDDKLMGTLTTPLGEKFRILGVRAPKLWRENTPVWGTPISLFNGKNMDGWQTLGPDNQWVAVNGIMKSPRTGANIRTVQTFQDFKLHAEFRVPKESNSGLYLRGRYEIQVADSKGLEPAKDQLGAVYGFIAPLENVAKEAGEWQTYDIELVGRNITVTLNGKTVIYKAEIPGITGGALDSNEGEAGPIMIQGDHGPVEYRNLVITPAK</sequence>
<dbReference type="Gene3D" id="2.60.120.560">
    <property type="entry name" value="Exo-inulinase, domain 1"/>
    <property type="match status" value="1"/>
</dbReference>
<feature type="chain" id="PRO_5045328007" evidence="1">
    <location>
        <begin position="27"/>
        <end position="317"/>
    </location>
</feature>